<keyword evidence="1" id="KW-0472">Membrane</keyword>
<comment type="caution">
    <text evidence="2">The sequence shown here is derived from an EMBL/GenBank/DDBJ whole genome shotgun (WGS) entry which is preliminary data.</text>
</comment>
<organism evidence="2 3">
    <name type="scientific">Bosea caraganae</name>
    <dbReference type="NCBI Taxonomy" id="2763117"/>
    <lineage>
        <taxon>Bacteria</taxon>
        <taxon>Pseudomonadati</taxon>
        <taxon>Pseudomonadota</taxon>
        <taxon>Alphaproteobacteria</taxon>
        <taxon>Hyphomicrobiales</taxon>
        <taxon>Boseaceae</taxon>
        <taxon>Bosea</taxon>
    </lineage>
</organism>
<dbReference type="Proteomes" id="UP000255207">
    <property type="component" value="Unassembled WGS sequence"/>
</dbReference>
<evidence type="ECO:0000256" key="1">
    <source>
        <dbReference type="SAM" id="Phobius"/>
    </source>
</evidence>
<proteinExistence type="predicted"/>
<evidence type="ECO:0008006" key="4">
    <source>
        <dbReference type="Google" id="ProtNLM"/>
    </source>
</evidence>
<dbReference type="EMBL" id="QQTP01000035">
    <property type="protein sequence ID" value="RDJ19638.1"/>
    <property type="molecule type" value="Genomic_DNA"/>
</dbReference>
<keyword evidence="1" id="KW-1133">Transmembrane helix</keyword>
<keyword evidence="1" id="KW-0812">Transmembrane</keyword>
<protein>
    <recommendedName>
        <fullName evidence="4">YMGG-like Gly-zipper domain-containing protein</fullName>
    </recommendedName>
</protein>
<name>A0A370KXE4_9HYPH</name>
<evidence type="ECO:0000313" key="2">
    <source>
        <dbReference type="EMBL" id="RDJ19638.1"/>
    </source>
</evidence>
<dbReference type="AlphaFoldDB" id="A0A370KXE4"/>
<sequence length="71" mass="6764">MPTLILLAGVALSVGACNTTEQRIGGAAAGAGTGALVGGPVGAVVGGTVGAVSAPTVVRETRRANRRASSY</sequence>
<accession>A0A370KXE4</accession>
<keyword evidence="3" id="KW-1185">Reference proteome</keyword>
<feature type="transmembrane region" description="Helical" evidence="1">
    <location>
        <begin position="35"/>
        <end position="58"/>
    </location>
</feature>
<evidence type="ECO:0000313" key="3">
    <source>
        <dbReference type="Proteomes" id="UP000255207"/>
    </source>
</evidence>
<reference evidence="3" key="1">
    <citation type="submission" date="2018-07" db="EMBL/GenBank/DDBJ databases">
        <authorList>
            <person name="Safronova V.I."/>
            <person name="Chirak E.R."/>
            <person name="Sazanova A.L."/>
        </authorList>
    </citation>
    <scope>NUCLEOTIDE SEQUENCE [LARGE SCALE GENOMIC DNA]</scope>
    <source>
        <strain evidence="3">RCAM04685</strain>
    </source>
</reference>
<gene>
    <name evidence="2" type="ORF">DWE98_28795</name>
</gene>